<feature type="region of interest" description="Disordered" evidence="1">
    <location>
        <begin position="22"/>
        <end position="44"/>
    </location>
</feature>
<evidence type="ECO:0000313" key="4">
    <source>
        <dbReference type="RefSeq" id="XP_011204510.1"/>
    </source>
</evidence>
<dbReference type="AlphaFoldDB" id="A0A034WAG8"/>
<dbReference type="Proteomes" id="UP001652620">
    <property type="component" value="Chromosome 2"/>
</dbReference>
<dbReference type="PANTHER" id="PTHR28360">
    <property type="entry name" value="DYNACTIN SUBUNIT 3"/>
    <property type="match status" value="1"/>
</dbReference>
<dbReference type="CTD" id="46074"/>
<dbReference type="KEGG" id="bdr:105227051"/>
<reference evidence="2" key="1">
    <citation type="journal article" date="2014" name="BMC Genomics">
        <title>Characterizing the developmental transcriptome of the oriental fruit fly, Bactrocera dorsalis (Diptera: Tephritidae) through comparative genomic analysis with Drosophila melanogaster utilizing modENCODE datasets.</title>
        <authorList>
            <person name="Geib S.M."/>
            <person name="Calla B."/>
            <person name="Hall B."/>
            <person name="Hou S."/>
            <person name="Manoukis N.C."/>
        </authorList>
    </citation>
    <scope>NUCLEOTIDE SEQUENCE</scope>
    <source>
        <strain evidence="2">Punador</strain>
    </source>
</reference>
<reference evidence="3" key="3">
    <citation type="submission" date="2025-05" db="UniProtKB">
        <authorList>
            <consortium name="RefSeq"/>
        </authorList>
    </citation>
    <scope>NUCLEOTIDE SEQUENCE [LARGE SCALE GENOMIC DNA]</scope>
</reference>
<dbReference type="RefSeq" id="XP_011204510.1">
    <property type="nucleotide sequence ID" value="XM_011206208.3"/>
</dbReference>
<proteinExistence type="predicted"/>
<dbReference type="OMA" id="MFPKRRN"/>
<dbReference type="GO" id="GO:0005869">
    <property type="term" value="C:dynactin complex"/>
    <property type="evidence" value="ECO:0007669"/>
    <property type="project" value="InterPro"/>
</dbReference>
<dbReference type="Pfam" id="PF07426">
    <property type="entry name" value="Dynactin_p22"/>
    <property type="match status" value="1"/>
</dbReference>
<name>A0A034WAG8_BACDO</name>
<evidence type="ECO:0000313" key="3">
    <source>
        <dbReference type="Proteomes" id="UP001652620"/>
    </source>
</evidence>
<sequence>MEALDLLEKRIDTLSRMLGPLADEGNTASASAGSDSNKPPAAPDTVVDSLLTVNSMLSGVIGNREQIAKTIARAPELEKYLDPNFLEENQQVRSKEVYLNAIAPDLHSQFEQLDRVKQLEPTLGAEYFRSIPGECTEKLKQHSQDNTEFAHQAELIEESLILAMKRYGEIQTGLLESLGSMNKRLEAIEEKMDQKKRAEAEKELPSPKE</sequence>
<organism evidence="2">
    <name type="scientific">Bactrocera dorsalis</name>
    <name type="common">Oriental fruit fly</name>
    <name type="synonym">Dacus dorsalis</name>
    <dbReference type="NCBI Taxonomy" id="27457"/>
    <lineage>
        <taxon>Eukaryota</taxon>
        <taxon>Metazoa</taxon>
        <taxon>Ecdysozoa</taxon>
        <taxon>Arthropoda</taxon>
        <taxon>Hexapoda</taxon>
        <taxon>Insecta</taxon>
        <taxon>Pterygota</taxon>
        <taxon>Neoptera</taxon>
        <taxon>Endopterygota</taxon>
        <taxon>Diptera</taxon>
        <taxon>Brachycera</taxon>
        <taxon>Muscomorpha</taxon>
        <taxon>Tephritoidea</taxon>
        <taxon>Tephritidae</taxon>
        <taxon>Bactrocera</taxon>
        <taxon>Bactrocera</taxon>
    </lineage>
</organism>
<dbReference type="EMBL" id="GAKP01006376">
    <property type="protein sequence ID" value="JAC52576.1"/>
    <property type="molecule type" value="Transcribed_RNA"/>
</dbReference>
<dbReference type="GeneID" id="105227051"/>
<keyword evidence="3" id="KW-1185">Reference proteome</keyword>
<dbReference type="GO" id="GO:0061640">
    <property type="term" value="P:cytoskeleton-dependent cytokinesis"/>
    <property type="evidence" value="ECO:0007669"/>
    <property type="project" value="InterPro"/>
</dbReference>
<reference evidence="4" key="2">
    <citation type="submission" date="2025-04" db="UniProtKB">
        <authorList>
            <consortium name="RefSeq"/>
        </authorList>
    </citation>
    <scope>IDENTIFICATION</scope>
    <source>
        <strain evidence="4">Punador</strain>
    </source>
</reference>
<dbReference type="InterPro" id="IPR009991">
    <property type="entry name" value="DCTN3"/>
</dbReference>
<accession>A0A034WAG8</accession>
<dbReference type="PANTHER" id="PTHR28360:SF1">
    <property type="entry name" value="DYNACTIN SUBUNIT 3"/>
    <property type="match status" value="1"/>
</dbReference>
<dbReference type="OrthoDB" id="16729at2759"/>
<feature type="compositionally biased region" description="Polar residues" evidence="1">
    <location>
        <begin position="26"/>
        <end position="37"/>
    </location>
</feature>
<evidence type="ECO:0000256" key="1">
    <source>
        <dbReference type="SAM" id="MobiDB-lite"/>
    </source>
</evidence>
<evidence type="ECO:0000313" key="2">
    <source>
        <dbReference type="EMBL" id="JAC52576.1"/>
    </source>
</evidence>
<gene>
    <name evidence="4" type="primary">LOC105227051</name>
</gene>
<protein>
    <submittedName>
        <fullName evidence="4">Uncharacterized protein LOC105227051</fullName>
    </submittedName>
</protein>